<dbReference type="NCBIfam" id="NF009682">
    <property type="entry name" value="PRK13203.1"/>
    <property type="match status" value="1"/>
</dbReference>
<dbReference type="GO" id="GO:0043419">
    <property type="term" value="P:urea catabolic process"/>
    <property type="evidence" value="ECO:0007669"/>
    <property type="project" value="UniProtKB-UniRule"/>
</dbReference>
<dbReference type="HOGENOM" id="CLU_129707_2_1_9"/>
<evidence type="ECO:0000313" key="4">
    <source>
        <dbReference type="EMBL" id="ADY55316.1"/>
    </source>
</evidence>
<dbReference type="KEGG" id="sgy:Sgly_0975"/>
<evidence type="ECO:0000256" key="1">
    <source>
        <dbReference type="ARBA" id="ARBA00022801"/>
    </source>
</evidence>
<name>F0T2J8_SYNGF</name>
<dbReference type="EC" id="3.5.1.5" evidence="3"/>
<dbReference type="UniPathway" id="UPA00258">
    <property type="reaction ID" value="UER00370"/>
</dbReference>
<keyword evidence="3" id="KW-0963">Cytoplasm</keyword>
<proteinExistence type="inferred from homology"/>
<accession>F0T2J8</accession>
<dbReference type="GO" id="GO:0009039">
    <property type="term" value="F:urease activity"/>
    <property type="evidence" value="ECO:0007669"/>
    <property type="project" value="UniProtKB-UniRule"/>
</dbReference>
<dbReference type="STRING" id="645991.Sgly_0975"/>
<comment type="similarity">
    <text evidence="3">Belongs to the urease beta subunit family.</text>
</comment>
<dbReference type="Gene3D" id="2.10.150.10">
    <property type="entry name" value="Urease, beta subunit"/>
    <property type="match status" value="1"/>
</dbReference>
<dbReference type="InterPro" id="IPR036461">
    <property type="entry name" value="Urease_betasu_sf"/>
</dbReference>
<dbReference type="InterPro" id="IPR050069">
    <property type="entry name" value="Urease_subunit"/>
</dbReference>
<comment type="pathway">
    <text evidence="3">Nitrogen metabolism; urea degradation; CO(2) and NH(3) from urea (urease route): step 1/1.</text>
</comment>
<dbReference type="GO" id="GO:0035550">
    <property type="term" value="C:urease complex"/>
    <property type="evidence" value="ECO:0007669"/>
    <property type="project" value="InterPro"/>
</dbReference>
<dbReference type="Proteomes" id="UP000007488">
    <property type="component" value="Chromosome"/>
</dbReference>
<dbReference type="CDD" id="cd00407">
    <property type="entry name" value="Urease_beta"/>
    <property type="match status" value="1"/>
</dbReference>
<gene>
    <name evidence="3" type="primary">ureB</name>
    <name evidence="4" type="ordered locus">Sgly_0975</name>
</gene>
<keyword evidence="1 3" id="KW-0378">Hydrolase</keyword>
<reference evidence="5" key="2">
    <citation type="submission" date="2011-02" db="EMBL/GenBank/DDBJ databases">
        <title>The complete genome of Syntrophobotulus glycolicus DSM 8271.</title>
        <authorList>
            <person name="Lucas S."/>
            <person name="Copeland A."/>
            <person name="Lapidus A."/>
            <person name="Bruce D."/>
            <person name="Goodwin L."/>
            <person name="Pitluck S."/>
            <person name="Kyrpides N."/>
            <person name="Mavromatis K."/>
            <person name="Pagani I."/>
            <person name="Ivanova N."/>
            <person name="Mikhailova N."/>
            <person name="Chertkov O."/>
            <person name="Held B."/>
            <person name="Detter J.C."/>
            <person name="Tapia R."/>
            <person name="Han C."/>
            <person name="Land M."/>
            <person name="Hauser L."/>
            <person name="Markowitz V."/>
            <person name="Cheng J.-F."/>
            <person name="Hugenholtz P."/>
            <person name="Woyke T."/>
            <person name="Wu D."/>
            <person name="Spring S."/>
            <person name="Schroeder M."/>
            <person name="Brambilla E."/>
            <person name="Klenk H.-P."/>
            <person name="Eisen J.A."/>
        </authorList>
    </citation>
    <scope>NUCLEOTIDE SEQUENCE [LARGE SCALE GENOMIC DNA]</scope>
    <source>
        <strain evidence="5">DSM 8271 / FlGlyR</strain>
    </source>
</reference>
<dbReference type="eggNOG" id="COG0832">
    <property type="taxonomic scope" value="Bacteria"/>
</dbReference>
<dbReference type="AlphaFoldDB" id="F0T2J8"/>
<dbReference type="PANTHER" id="PTHR33569">
    <property type="entry name" value="UREASE"/>
    <property type="match status" value="1"/>
</dbReference>
<reference evidence="4 5" key="1">
    <citation type="journal article" date="2011" name="Stand. Genomic Sci.">
        <title>Complete genome sequence of Syntrophobotulus glycolicus type strain (FlGlyR).</title>
        <authorList>
            <person name="Han C."/>
            <person name="Mwirichia R."/>
            <person name="Chertkov O."/>
            <person name="Held B."/>
            <person name="Lapidus A."/>
            <person name="Nolan M."/>
            <person name="Lucas S."/>
            <person name="Hammon N."/>
            <person name="Deshpande S."/>
            <person name="Cheng J.F."/>
            <person name="Tapia R."/>
            <person name="Goodwin L."/>
            <person name="Pitluck S."/>
            <person name="Huntemann M."/>
            <person name="Liolios K."/>
            <person name="Ivanova N."/>
            <person name="Pagani I."/>
            <person name="Mavromatis K."/>
            <person name="Ovchinikova G."/>
            <person name="Pati A."/>
            <person name="Chen A."/>
            <person name="Palaniappan K."/>
            <person name="Land M."/>
            <person name="Hauser L."/>
            <person name="Brambilla E.M."/>
            <person name="Rohde M."/>
            <person name="Spring S."/>
            <person name="Sikorski J."/>
            <person name="Goker M."/>
            <person name="Woyke T."/>
            <person name="Bristow J."/>
            <person name="Eisen J.A."/>
            <person name="Markowitz V."/>
            <person name="Hugenholtz P."/>
            <person name="Kyrpides N.C."/>
            <person name="Klenk H.P."/>
            <person name="Detter J.C."/>
        </authorList>
    </citation>
    <scope>NUCLEOTIDE SEQUENCE [LARGE SCALE GENOMIC DNA]</scope>
    <source>
        <strain evidence="5">DSM 8271 / FlGlyR</strain>
    </source>
</reference>
<evidence type="ECO:0000256" key="2">
    <source>
        <dbReference type="ARBA" id="ARBA00047778"/>
    </source>
</evidence>
<organism evidence="4 5">
    <name type="scientific">Syntrophobotulus glycolicus (strain DSM 8271 / FlGlyR)</name>
    <dbReference type="NCBI Taxonomy" id="645991"/>
    <lineage>
        <taxon>Bacteria</taxon>
        <taxon>Bacillati</taxon>
        <taxon>Bacillota</taxon>
        <taxon>Clostridia</taxon>
        <taxon>Eubacteriales</taxon>
        <taxon>Desulfitobacteriaceae</taxon>
        <taxon>Syntrophobotulus</taxon>
    </lineage>
</organism>
<evidence type="ECO:0000256" key="3">
    <source>
        <dbReference type="HAMAP-Rule" id="MF_01954"/>
    </source>
</evidence>
<dbReference type="HAMAP" id="MF_01954">
    <property type="entry name" value="Urease_beta"/>
    <property type="match status" value="1"/>
</dbReference>
<dbReference type="RefSeq" id="WP_013624187.1">
    <property type="nucleotide sequence ID" value="NC_015172.1"/>
</dbReference>
<dbReference type="EMBL" id="CP002547">
    <property type="protein sequence ID" value="ADY55316.1"/>
    <property type="molecule type" value="Genomic_DNA"/>
</dbReference>
<comment type="catalytic activity">
    <reaction evidence="2 3">
        <text>urea + 2 H2O + H(+) = hydrogencarbonate + 2 NH4(+)</text>
        <dbReference type="Rhea" id="RHEA:20557"/>
        <dbReference type="ChEBI" id="CHEBI:15377"/>
        <dbReference type="ChEBI" id="CHEBI:15378"/>
        <dbReference type="ChEBI" id="CHEBI:16199"/>
        <dbReference type="ChEBI" id="CHEBI:17544"/>
        <dbReference type="ChEBI" id="CHEBI:28938"/>
        <dbReference type="EC" id="3.5.1.5"/>
    </reaction>
</comment>
<dbReference type="OrthoDB" id="9797217at2"/>
<dbReference type="PANTHER" id="PTHR33569:SF1">
    <property type="entry name" value="UREASE"/>
    <property type="match status" value="1"/>
</dbReference>
<dbReference type="InterPro" id="IPR002019">
    <property type="entry name" value="Urease_beta-like"/>
</dbReference>
<comment type="subcellular location">
    <subcellularLocation>
        <location evidence="3">Cytoplasm</location>
    </subcellularLocation>
</comment>
<dbReference type="FunFam" id="2.10.150.10:FF:000001">
    <property type="entry name" value="Urease subunit beta"/>
    <property type="match status" value="1"/>
</dbReference>
<evidence type="ECO:0000313" key="5">
    <source>
        <dbReference type="Proteomes" id="UP000007488"/>
    </source>
</evidence>
<dbReference type="Pfam" id="PF00699">
    <property type="entry name" value="Urease_beta"/>
    <property type="match status" value="1"/>
</dbReference>
<comment type="subunit">
    <text evidence="3">Heterotrimer of UreA (gamma), UreB (beta) and UreC (alpha) subunits. Three heterotrimers associate to form the active enzyme.</text>
</comment>
<dbReference type="NCBIfam" id="TIGR00192">
    <property type="entry name" value="urease_beta"/>
    <property type="match status" value="1"/>
</dbReference>
<sequence>MIPGEYIIGNREIELNKGRKTAELVVANNGDRPVQVGSHFHFFEVNRELCFDREAALGMRLDIPSGNAVRFEPGEEKKVRLVMLGGKQAVFGLNNLTAGRVCDPSVRQRALKDAAERHFEGADPS</sequence>
<protein>
    <recommendedName>
        <fullName evidence="3">Urease subunit beta</fullName>
        <ecNumber evidence="3">3.5.1.5</ecNumber>
    </recommendedName>
    <alternativeName>
        <fullName evidence="3">Urea amidohydrolase subunit beta</fullName>
    </alternativeName>
</protein>
<dbReference type="SUPFAM" id="SSF51278">
    <property type="entry name" value="Urease, beta-subunit"/>
    <property type="match status" value="1"/>
</dbReference>
<keyword evidence="5" id="KW-1185">Reference proteome</keyword>